<reference evidence="2" key="1">
    <citation type="journal article" date="2016" name="Nature">
        <title>The genome of the seagrass Zostera marina reveals angiosperm adaptation to the sea.</title>
        <authorList>
            <person name="Olsen J.L."/>
            <person name="Rouze P."/>
            <person name="Verhelst B."/>
            <person name="Lin Y.-C."/>
            <person name="Bayer T."/>
            <person name="Collen J."/>
            <person name="Dattolo E."/>
            <person name="De Paoli E."/>
            <person name="Dittami S."/>
            <person name="Maumus F."/>
            <person name="Michel G."/>
            <person name="Kersting A."/>
            <person name="Lauritano C."/>
            <person name="Lohaus R."/>
            <person name="Toepel M."/>
            <person name="Tonon T."/>
            <person name="Vanneste K."/>
            <person name="Amirebrahimi M."/>
            <person name="Brakel J."/>
            <person name="Bostroem C."/>
            <person name="Chovatia M."/>
            <person name="Grimwood J."/>
            <person name="Jenkins J.W."/>
            <person name="Jueterbock A."/>
            <person name="Mraz A."/>
            <person name="Stam W.T."/>
            <person name="Tice H."/>
            <person name="Bornberg-Bauer E."/>
            <person name="Green P.J."/>
            <person name="Pearson G.A."/>
            <person name="Procaccini G."/>
            <person name="Duarte C.M."/>
            <person name="Schmutz J."/>
            <person name="Reusch T.B.H."/>
            <person name="Van de Peer Y."/>
        </authorList>
    </citation>
    <scope>NUCLEOTIDE SEQUENCE [LARGE SCALE GENOMIC DNA]</scope>
    <source>
        <strain evidence="2">cv. Finnish</strain>
    </source>
</reference>
<gene>
    <name evidence="1" type="ORF">ZOSMA_308G00030</name>
</gene>
<name>A0A0K9P9V6_ZOSMR</name>
<accession>A0A0K9P9V6</accession>
<sequence length="44" mass="4862">MFETFKVPALFFAKNAAVVTSPIVGEILTECLMKSLESKRIVVC</sequence>
<evidence type="ECO:0000313" key="1">
    <source>
        <dbReference type="EMBL" id="KMZ65863.1"/>
    </source>
</evidence>
<evidence type="ECO:0000313" key="2">
    <source>
        <dbReference type="Proteomes" id="UP000036987"/>
    </source>
</evidence>
<organism evidence="1 2">
    <name type="scientific">Zostera marina</name>
    <name type="common">Eelgrass</name>
    <dbReference type="NCBI Taxonomy" id="29655"/>
    <lineage>
        <taxon>Eukaryota</taxon>
        <taxon>Viridiplantae</taxon>
        <taxon>Streptophyta</taxon>
        <taxon>Embryophyta</taxon>
        <taxon>Tracheophyta</taxon>
        <taxon>Spermatophyta</taxon>
        <taxon>Magnoliopsida</taxon>
        <taxon>Liliopsida</taxon>
        <taxon>Zosteraceae</taxon>
        <taxon>Zostera</taxon>
    </lineage>
</organism>
<proteinExistence type="predicted"/>
<keyword evidence="2" id="KW-1185">Reference proteome</keyword>
<comment type="caution">
    <text evidence="1">The sequence shown here is derived from an EMBL/GenBank/DDBJ whole genome shotgun (WGS) entry which is preliminary data.</text>
</comment>
<dbReference type="Proteomes" id="UP000036987">
    <property type="component" value="Unassembled WGS sequence"/>
</dbReference>
<dbReference type="AlphaFoldDB" id="A0A0K9P9V6"/>
<protein>
    <submittedName>
        <fullName evidence="1">Uncharacterized protein</fullName>
    </submittedName>
</protein>
<dbReference type="EMBL" id="LFYR01001009">
    <property type="protein sequence ID" value="KMZ65863.1"/>
    <property type="molecule type" value="Genomic_DNA"/>
</dbReference>